<protein>
    <submittedName>
        <fullName evidence="2">Uncharacterized protein</fullName>
    </submittedName>
</protein>
<proteinExistence type="predicted"/>
<accession>A0A2G5VQR1</accession>
<dbReference type="Proteomes" id="UP000230233">
    <property type="component" value="Chromosome I"/>
</dbReference>
<reference evidence="3" key="1">
    <citation type="submission" date="2017-10" db="EMBL/GenBank/DDBJ databases">
        <title>Rapid genome shrinkage in a self-fertile nematode reveals novel sperm competition proteins.</title>
        <authorList>
            <person name="Yin D."/>
            <person name="Schwarz E.M."/>
            <person name="Thomas C.G."/>
            <person name="Felde R.L."/>
            <person name="Korf I.F."/>
            <person name="Cutter A.D."/>
            <person name="Schartner C.M."/>
            <person name="Ralston E.J."/>
            <person name="Meyer B.J."/>
            <person name="Haag E.S."/>
        </authorList>
    </citation>
    <scope>NUCLEOTIDE SEQUENCE [LARGE SCALE GENOMIC DNA]</scope>
    <source>
        <strain evidence="3">JU1422</strain>
    </source>
</reference>
<feature type="region of interest" description="Disordered" evidence="1">
    <location>
        <begin position="101"/>
        <end position="146"/>
    </location>
</feature>
<gene>
    <name evidence="2" type="primary">Cnig_chr_I.g3454</name>
    <name evidence="2" type="ORF">B9Z55_003454</name>
</gene>
<evidence type="ECO:0000313" key="2">
    <source>
        <dbReference type="EMBL" id="PIC54021.1"/>
    </source>
</evidence>
<keyword evidence="3" id="KW-1185">Reference proteome</keyword>
<organism evidence="2 3">
    <name type="scientific">Caenorhabditis nigoni</name>
    <dbReference type="NCBI Taxonomy" id="1611254"/>
    <lineage>
        <taxon>Eukaryota</taxon>
        <taxon>Metazoa</taxon>
        <taxon>Ecdysozoa</taxon>
        <taxon>Nematoda</taxon>
        <taxon>Chromadorea</taxon>
        <taxon>Rhabditida</taxon>
        <taxon>Rhabditina</taxon>
        <taxon>Rhabditomorpha</taxon>
        <taxon>Rhabditoidea</taxon>
        <taxon>Rhabditidae</taxon>
        <taxon>Peloderinae</taxon>
        <taxon>Caenorhabditis</taxon>
    </lineage>
</organism>
<evidence type="ECO:0000313" key="3">
    <source>
        <dbReference type="Proteomes" id="UP000230233"/>
    </source>
</evidence>
<dbReference type="AlphaFoldDB" id="A0A2G5VQR1"/>
<name>A0A2G5VQR1_9PELO</name>
<dbReference type="OrthoDB" id="10519921at2759"/>
<dbReference type="EMBL" id="PDUG01000001">
    <property type="protein sequence ID" value="PIC54021.1"/>
    <property type="molecule type" value="Genomic_DNA"/>
</dbReference>
<feature type="compositionally biased region" description="Acidic residues" evidence="1">
    <location>
        <begin position="126"/>
        <end position="136"/>
    </location>
</feature>
<sequence length="146" mass="16452">MNGNGNGEIPIVNEASKDTAGLESMMAHFWDSWFFFGEELAKKEINDENTQIAAVIVKNLKDRVRTVEGDFCTGQEKGKILNSMIQTFNLNESLLAIEDVTTAPEPQEPVNKEFDEDDIYHTDGSEFSEDEEDEPVGQEIKNEMDD</sequence>
<evidence type="ECO:0000256" key="1">
    <source>
        <dbReference type="SAM" id="MobiDB-lite"/>
    </source>
</evidence>
<comment type="caution">
    <text evidence="2">The sequence shown here is derived from an EMBL/GenBank/DDBJ whole genome shotgun (WGS) entry which is preliminary data.</text>
</comment>